<comment type="caution">
    <text evidence="3">The sequence shown here is derived from an EMBL/GenBank/DDBJ whole genome shotgun (WGS) entry which is preliminary data.</text>
</comment>
<dbReference type="InterPro" id="IPR001343">
    <property type="entry name" value="Hemolysn_Ca-bd"/>
</dbReference>
<evidence type="ECO:0000313" key="4">
    <source>
        <dbReference type="Proteomes" id="UP000188879"/>
    </source>
</evidence>
<dbReference type="InterPro" id="IPR018511">
    <property type="entry name" value="Hemolysin-typ_Ca-bd_CS"/>
</dbReference>
<dbReference type="GO" id="GO:0005509">
    <property type="term" value="F:calcium ion binding"/>
    <property type="evidence" value="ECO:0007669"/>
    <property type="project" value="InterPro"/>
</dbReference>
<evidence type="ECO:0000256" key="1">
    <source>
        <dbReference type="ARBA" id="ARBA00004613"/>
    </source>
</evidence>
<proteinExistence type="predicted"/>
<evidence type="ECO:0000313" key="3">
    <source>
        <dbReference type="EMBL" id="ONG43954.1"/>
    </source>
</evidence>
<organism evidence="3 4">
    <name type="scientific">Teichococcus deserti</name>
    <dbReference type="NCBI Taxonomy" id="1817963"/>
    <lineage>
        <taxon>Bacteria</taxon>
        <taxon>Pseudomonadati</taxon>
        <taxon>Pseudomonadota</taxon>
        <taxon>Alphaproteobacteria</taxon>
        <taxon>Acetobacterales</taxon>
        <taxon>Roseomonadaceae</taxon>
        <taxon>Roseomonas</taxon>
    </lineage>
</organism>
<comment type="subcellular location">
    <subcellularLocation>
        <location evidence="1">Secreted</location>
    </subcellularLocation>
</comment>
<dbReference type="InterPro" id="IPR050557">
    <property type="entry name" value="RTX_toxin/Mannuronan_C5-epim"/>
</dbReference>
<dbReference type="Proteomes" id="UP000188879">
    <property type="component" value="Unassembled WGS sequence"/>
</dbReference>
<keyword evidence="2" id="KW-0964">Secreted</keyword>
<dbReference type="AlphaFoldDB" id="A0A1V2GTN9"/>
<dbReference type="PANTHER" id="PTHR38340:SF1">
    <property type="entry name" value="S-LAYER PROTEIN"/>
    <property type="match status" value="1"/>
</dbReference>
<evidence type="ECO:0008006" key="5">
    <source>
        <dbReference type="Google" id="ProtNLM"/>
    </source>
</evidence>
<name>A0A1V2GTN9_9PROT</name>
<feature type="non-terminal residue" evidence="3">
    <location>
        <position position="1"/>
    </location>
</feature>
<gene>
    <name evidence="3" type="ORF">BKE38_28580</name>
</gene>
<dbReference type="PANTHER" id="PTHR38340">
    <property type="entry name" value="S-LAYER PROTEIN"/>
    <property type="match status" value="1"/>
</dbReference>
<dbReference type="PROSITE" id="PS00330">
    <property type="entry name" value="HEMOLYSIN_CALCIUM"/>
    <property type="match status" value="6"/>
</dbReference>
<dbReference type="GO" id="GO:0005576">
    <property type="term" value="C:extracellular region"/>
    <property type="evidence" value="ECO:0007669"/>
    <property type="project" value="UniProtKB-SubCell"/>
</dbReference>
<dbReference type="Gene3D" id="2.150.10.10">
    <property type="entry name" value="Serralysin-like metalloprotease, C-terminal"/>
    <property type="match status" value="3"/>
</dbReference>
<reference evidence="3 4" key="1">
    <citation type="submission" date="2016-10" db="EMBL/GenBank/DDBJ databases">
        <title>Draft Genome sequence of Roseomonas sp. strain M3.</title>
        <authorList>
            <person name="Subhash Y."/>
            <person name="Lee S."/>
        </authorList>
    </citation>
    <scope>NUCLEOTIDE SEQUENCE [LARGE SCALE GENOMIC DNA]</scope>
    <source>
        <strain evidence="3 4">M3</strain>
    </source>
</reference>
<protein>
    <recommendedName>
        <fullName evidence="5">Calcium-binding protein</fullName>
    </recommendedName>
</protein>
<dbReference type="InterPro" id="IPR011049">
    <property type="entry name" value="Serralysin-like_metalloprot_C"/>
</dbReference>
<dbReference type="EMBL" id="MLCO01000457">
    <property type="protein sequence ID" value="ONG43954.1"/>
    <property type="molecule type" value="Genomic_DNA"/>
</dbReference>
<dbReference type="OrthoDB" id="7285431at2"/>
<accession>A0A1V2GTN9</accession>
<dbReference type="SUPFAM" id="SSF51120">
    <property type="entry name" value="beta-Roll"/>
    <property type="match status" value="3"/>
</dbReference>
<dbReference type="Pfam" id="PF00353">
    <property type="entry name" value="HemolysinCabind"/>
    <property type="match status" value="4"/>
</dbReference>
<dbReference type="RefSeq" id="WP_076960577.1">
    <property type="nucleotide sequence ID" value="NZ_MLCO01000457.1"/>
</dbReference>
<sequence length="323" mass="32164">ANELWGNDDGINAISGGGGNDILHGGNLADTLEGGAGNDVLYGGAGNDILKGGAGADYLDGGTGVDTADYSDSTLYVSVNLQDETQGTLGGAAGDVLISIENVTGSVHDDFIRGNAGANYLAGGAGNDQLLGEAGDDILEGGLGRDVLTGGEGNDTATYRNATTGVTADLSGARAGTGEALGDQFFQVENLEGSNQADFLYGNALANVLSGGLGDDKLFGGAGNDRLVGGAGADDLTGGTGADTFVFTKGDGADKIMDFSATEADMIDWTGFGSSLDSYAEVSAKFVQTGADVVVDAGNGDVLTILNTTIASLTSDHFLFAPN</sequence>
<evidence type="ECO:0000256" key="2">
    <source>
        <dbReference type="ARBA" id="ARBA00022525"/>
    </source>
</evidence>
<dbReference type="PRINTS" id="PR00313">
    <property type="entry name" value="CABNDNGRPT"/>
</dbReference>
<keyword evidence="4" id="KW-1185">Reference proteome</keyword>